<feature type="compositionally biased region" description="Pro residues" evidence="2">
    <location>
        <begin position="153"/>
        <end position="165"/>
    </location>
</feature>
<reference evidence="3 4" key="1">
    <citation type="journal article" date="2019" name="Genome Biol. Evol.">
        <title>Whole-Genome Sequencing of the Giant Devil Catfish, Bagarius yarrelli.</title>
        <authorList>
            <person name="Jiang W."/>
            <person name="Lv Y."/>
            <person name="Cheng L."/>
            <person name="Yang K."/>
            <person name="Chao B."/>
            <person name="Wang X."/>
            <person name="Li Y."/>
            <person name="Pan X."/>
            <person name="You X."/>
            <person name="Zhang Y."/>
            <person name="Yang J."/>
            <person name="Li J."/>
            <person name="Zhang X."/>
            <person name="Liu S."/>
            <person name="Sun C."/>
            <person name="Yang J."/>
            <person name="Shi Q."/>
        </authorList>
    </citation>
    <scope>NUCLEOTIDE SEQUENCE [LARGE SCALE GENOMIC DNA]</scope>
    <source>
        <strain evidence="3">JWS20170419001</strain>
        <tissue evidence="3">Muscle</tissue>
    </source>
</reference>
<feature type="repeat" description="LDL-receptor class B" evidence="1">
    <location>
        <begin position="60"/>
        <end position="103"/>
    </location>
</feature>
<feature type="repeat" description="LDL-receptor class B" evidence="1">
    <location>
        <begin position="104"/>
        <end position="148"/>
    </location>
</feature>
<keyword evidence="3" id="KW-0449">Lipoprotein</keyword>
<dbReference type="GO" id="GO:0017147">
    <property type="term" value="F:Wnt-protein binding"/>
    <property type="evidence" value="ECO:0007669"/>
    <property type="project" value="TreeGrafter"/>
</dbReference>
<dbReference type="SUPFAM" id="SSF63825">
    <property type="entry name" value="YWTD domain"/>
    <property type="match status" value="1"/>
</dbReference>
<evidence type="ECO:0000256" key="2">
    <source>
        <dbReference type="SAM" id="MobiDB-lite"/>
    </source>
</evidence>
<dbReference type="OrthoDB" id="664115at2759"/>
<gene>
    <name evidence="3" type="ORF">Baya_16572</name>
</gene>
<dbReference type="InterPro" id="IPR050778">
    <property type="entry name" value="Cueball_EGF_LRP_Nidogen"/>
</dbReference>
<keyword evidence="4" id="KW-1185">Reference proteome</keyword>
<name>A0A556VWA4_BAGYA</name>
<dbReference type="InterPro" id="IPR000033">
    <property type="entry name" value="LDLR_classB_rpt"/>
</dbReference>
<dbReference type="Gene3D" id="2.120.10.30">
    <property type="entry name" value="TolB, C-terminal domain"/>
    <property type="match status" value="1"/>
</dbReference>
<dbReference type="SMART" id="SM00135">
    <property type="entry name" value="LY"/>
    <property type="match status" value="3"/>
</dbReference>
<proteinExistence type="predicted"/>
<evidence type="ECO:0000313" key="4">
    <source>
        <dbReference type="Proteomes" id="UP000319801"/>
    </source>
</evidence>
<dbReference type="GO" id="GO:0060070">
    <property type="term" value="P:canonical Wnt signaling pathway"/>
    <property type="evidence" value="ECO:0007669"/>
    <property type="project" value="TreeGrafter"/>
</dbReference>
<dbReference type="AlphaFoldDB" id="A0A556VWA4"/>
<dbReference type="PROSITE" id="PS51120">
    <property type="entry name" value="LDLRB"/>
    <property type="match status" value="2"/>
</dbReference>
<dbReference type="PANTHER" id="PTHR46513">
    <property type="entry name" value="VITELLOGENIN RECEPTOR-LIKE PROTEIN-RELATED-RELATED"/>
    <property type="match status" value="1"/>
</dbReference>
<feature type="region of interest" description="Disordered" evidence="2">
    <location>
        <begin position="151"/>
        <end position="174"/>
    </location>
</feature>
<evidence type="ECO:0000256" key="1">
    <source>
        <dbReference type="PROSITE-ProRule" id="PRU00461"/>
    </source>
</evidence>
<dbReference type="GO" id="GO:0042813">
    <property type="term" value="F:Wnt receptor activity"/>
    <property type="evidence" value="ECO:0007669"/>
    <property type="project" value="TreeGrafter"/>
</dbReference>
<dbReference type="InterPro" id="IPR011042">
    <property type="entry name" value="6-blade_b-propeller_TolB-like"/>
</dbReference>
<comment type="caution">
    <text evidence="3">The sequence shown here is derived from an EMBL/GenBank/DDBJ whole genome shotgun (WGS) entry which is preliminary data.</text>
</comment>
<accession>A0A556VWA4</accession>
<dbReference type="PANTHER" id="PTHR46513:SF13">
    <property type="entry name" value="EGF-LIKE DOMAIN-CONTAINING PROTEIN"/>
    <property type="match status" value="1"/>
</dbReference>
<dbReference type="EMBL" id="VCAZ01000343">
    <property type="protein sequence ID" value="TUD19545.1"/>
    <property type="molecule type" value="Genomic_DNA"/>
</dbReference>
<sequence>MFSRVSGVVGLAVDWIHQVLYWISNETGSVQAAALSGTEHTAVLSGLSSPTAIAVQPEDGFLFWSDAGISPRIERSGLNGQNRRTLITSVIQNPVSIALDVPRGLLYWADAGLNAVSRVTYDGLHRKTVVESNGYLNQPFGLAVFEVSVSSKHPPPPSTPPPPLPVTSHNNFSF</sequence>
<keyword evidence="3" id="KW-0675">Receptor</keyword>
<dbReference type="Proteomes" id="UP000319801">
    <property type="component" value="Unassembled WGS sequence"/>
</dbReference>
<dbReference type="GO" id="GO:0005886">
    <property type="term" value="C:plasma membrane"/>
    <property type="evidence" value="ECO:0007669"/>
    <property type="project" value="TreeGrafter"/>
</dbReference>
<protein>
    <submittedName>
        <fullName evidence="3">Low-density lipoprotein receptor-related protein 8</fullName>
    </submittedName>
</protein>
<evidence type="ECO:0000313" key="3">
    <source>
        <dbReference type="EMBL" id="TUD19545.1"/>
    </source>
</evidence>
<dbReference type="Pfam" id="PF00058">
    <property type="entry name" value="Ldl_recept_b"/>
    <property type="match status" value="2"/>
</dbReference>
<organism evidence="3 4">
    <name type="scientific">Bagarius yarrelli</name>
    <name type="common">Goonch</name>
    <name type="synonym">Bagrus yarrelli</name>
    <dbReference type="NCBI Taxonomy" id="175774"/>
    <lineage>
        <taxon>Eukaryota</taxon>
        <taxon>Metazoa</taxon>
        <taxon>Chordata</taxon>
        <taxon>Craniata</taxon>
        <taxon>Vertebrata</taxon>
        <taxon>Euteleostomi</taxon>
        <taxon>Actinopterygii</taxon>
        <taxon>Neopterygii</taxon>
        <taxon>Teleostei</taxon>
        <taxon>Ostariophysi</taxon>
        <taxon>Siluriformes</taxon>
        <taxon>Sisoridae</taxon>
        <taxon>Sisorinae</taxon>
        <taxon>Bagarius</taxon>
    </lineage>
</organism>